<protein>
    <recommendedName>
        <fullName evidence="3">Helitron helicase-like domain-containing protein</fullName>
    </recommendedName>
</protein>
<keyword evidence="2" id="KW-1185">Reference proteome</keyword>
<proteinExistence type="predicted"/>
<dbReference type="VEuPathDB" id="FungiDB:KRP23_515"/>
<evidence type="ECO:0008006" key="3">
    <source>
        <dbReference type="Google" id="ProtNLM"/>
    </source>
</evidence>
<dbReference type="Proteomes" id="UP000005238">
    <property type="component" value="Unassembled WGS sequence"/>
</dbReference>
<reference evidence="1" key="2">
    <citation type="submission" date="2015-06" db="UniProtKB">
        <authorList>
            <consortium name="EnsemblProtists"/>
        </authorList>
    </citation>
    <scope>IDENTIFICATION</scope>
    <source>
        <strain evidence="1">Pr102</strain>
    </source>
</reference>
<dbReference type="VEuPathDB" id="FungiDB:KRP22_6584"/>
<dbReference type="InParanoid" id="H3GH10"/>
<evidence type="ECO:0000313" key="1">
    <source>
        <dbReference type="EnsemblProtists" id="Phyra75168"/>
    </source>
</evidence>
<dbReference type="eggNOG" id="ENOG502SNVM">
    <property type="taxonomic scope" value="Eukaryota"/>
</dbReference>
<dbReference type="HOGENOM" id="CLU_932124_0_0_1"/>
<accession>H3GH10</accession>
<organism evidence="1 2">
    <name type="scientific">Phytophthora ramorum</name>
    <name type="common">Sudden oak death agent</name>
    <dbReference type="NCBI Taxonomy" id="164328"/>
    <lineage>
        <taxon>Eukaryota</taxon>
        <taxon>Sar</taxon>
        <taxon>Stramenopiles</taxon>
        <taxon>Oomycota</taxon>
        <taxon>Peronosporomycetes</taxon>
        <taxon>Peronosporales</taxon>
        <taxon>Peronosporaceae</taxon>
        <taxon>Phytophthora</taxon>
    </lineage>
</organism>
<sequence>MYDYLATERVKKGVFVRVRHDPNTATRAMHVSAEELRGAMEARVVMRRAARTEKPVTSCEGRNCANSVLKAINASTAKMWGSNEERDSFQRKVNAMTFMYGKPSVFWTLTPYSEGSIAVAFWSGYDLPYKRPTDLAACTVVNLPSTASMKRLTMQNTMLQARYFEMCCKILIEIMFGWDSTQGRLRVHIHGVMWVAGLPKTKTDWEKLLADSTMRARFESYCASILCKQQLTDANVAALVIERKWNELDAEHKAVSTENTACTLRLRFGGLSAHEPTASAQLSRLLQHDQVHAHVWYGV</sequence>
<name>H3GH10_PHYRM</name>
<dbReference type="STRING" id="164328.H3GH10"/>
<dbReference type="EMBL" id="DS566008">
    <property type="status" value="NOT_ANNOTATED_CDS"/>
    <property type="molecule type" value="Genomic_DNA"/>
</dbReference>
<evidence type="ECO:0000313" key="2">
    <source>
        <dbReference type="Proteomes" id="UP000005238"/>
    </source>
</evidence>
<reference evidence="2" key="1">
    <citation type="journal article" date="2006" name="Science">
        <title>Phytophthora genome sequences uncover evolutionary origins and mechanisms of pathogenesis.</title>
        <authorList>
            <person name="Tyler B.M."/>
            <person name="Tripathy S."/>
            <person name="Zhang X."/>
            <person name="Dehal P."/>
            <person name="Jiang R.H."/>
            <person name="Aerts A."/>
            <person name="Arredondo F.D."/>
            <person name="Baxter L."/>
            <person name="Bensasson D."/>
            <person name="Beynon J.L."/>
            <person name="Chapman J."/>
            <person name="Damasceno C.M."/>
            <person name="Dorrance A.E."/>
            <person name="Dou D."/>
            <person name="Dickerman A.W."/>
            <person name="Dubchak I.L."/>
            <person name="Garbelotto M."/>
            <person name="Gijzen M."/>
            <person name="Gordon S.G."/>
            <person name="Govers F."/>
            <person name="Grunwald N.J."/>
            <person name="Huang W."/>
            <person name="Ivors K.L."/>
            <person name="Jones R.W."/>
            <person name="Kamoun S."/>
            <person name="Krampis K."/>
            <person name="Lamour K.H."/>
            <person name="Lee M.K."/>
            <person name="McDonald W.H."/>
            <person name="Medina M."/>
            <person name="Meijer H.J."/>
            <person name="Nordberg E.K."/>
            <person name="Maclean D.J."/>
            <person name="Ospina-Giraldo M.D."/>
            <person name="Morris P.F."/>
            <person name="Phuntumart V."/>
            <person name="Putnam N.H."/>
            <person name="Rash S."/>
            <person name="Rose J.K."/>
            <person name="Sakihama Y."/>
            <person name="Salamov A.A."/>
            <person name="Savidor A."/>
            <person name="Scheuring C.F."/>
            <person name="Smith B.M."/>
            <person name="Sobral B.W."/>
            <person name="Terry A."/>
            <person name="Torto-Alalibo T.A."/>
            <person name="Win J."/>
            <person name="Xu Z."/>
            <person name="Zhang H."/>
            <person name="Grigoriev I.V."/>
            <person name="Rokhsar D.S."/>
            <person name="Boore J.L."/>
        </authorList>
    </citation>
    <scope>NUCLEOTIDE SEQUENCE [LARGE SCALE GENOMIC DNA]</scope>
    <source>
        <strain evidence="2">Pr102</strain>
    </source>
</reference>
<dbReference type="AlphaFoldDB" id="H3GH10"/>
<dbReference type="EnsemblProtists" id="Phyra75168">
    <property type="protein sequence ID" value="Phyra75168"/>
    <property type="gene ID" value="Phyra75168"/>
</dbReference>